<dbReference type="InterPro" id="IPR014743">
    <property type="entry name" value="Cl-channel_core"/>
</dbReference>
<dbReference type="EMBL" id="NRRL01000046">
    <property type="protein sequence ID" value="MBK1669364.1"/>
    <property type="molecule type" value="Genomic_DNA"/>
</dbReference>
<dbReference type="InterPro" id="IPR000644">
    <property type="entry name" value="CBS_dom"/>
</dbReference>
<dbReference type="Pfam" id="PF00654">
    <property type="entry name" value="Voltage_CLC"/>
    <property type="match status" value="1"/>
</dbReference>
<reference evidence="14 15" key="1">
    <citation type="journal article" date="2020" name="Microorganisms">
        <title>Osmotic Adaptation and Compatible Solute Biosynthesis of Phototrophic Bacteria as Revealed from Genome Analyses.</title>
        <authorList>
            <person name="Imhoff J.F."/>
            <person name="Rahn T."/>
            <person name="Kunzel S."/>
            <person name="Keller A."/>
            <person name="Neulinger S.C."/>
        </authorList>
    </citation>
    <scope>NUCLEOTIDE SEQUENCE [LARGE SCALE GENOMIC DNA]</scope>
    <source>
        <strain evidence="14 15">DSM 9895</strain>
    </source>
</reference>
<proteinExistence type="predicted"/>
<evidence type="ECO:0000256" key="11">
    <source>
        <dbReference type="SAM" id="MobiDB-lite"/>
    </source>
</evidence>
<feature type="transmembrane region" description="Helical" evidence="12">
    <location>
        <begin position="172"/>
        <end position="196"/>
    </location>
</feature>
<dbReference type="PROSITE" id="PS51371">
    <property type="entry name" value="CBS"/>
    <property type="match status" value="1"/>
</dbReference>
<feature type="transmembrane region" description="Helical" evidence="12">
    <location>
        <begin position="246"/>
        <end position="267"/>
    </location>
</feature>
<name>A0ABS1DHN6_9PROT</name>
<dbReference type="InterPro" id="IPR001807">
    <property type="entry name" value="ClC"/>
</dbReference>
<keyword evidence="4 12" id="KW-1133">Transmembrane helix</keyword>
<comment type="caution">
    <text evidence="14">The sequence shown here is derived from an EMBL/GenBank/DDBJ whole genome shotgun (WGS) entry which is preliminary data.</text>
</comment>
<evidence type="ECO:0000256" key="5">
    <source>
        <dbReference type="ARBA" id="ARBA00023065"/>
    </source>
</evidence>
<dbReference type="SUPFAM" id="SSF54631">
    <property type="entry name" value="CBS-domain pair"/>
    <property type="match status" value="1"/>
</dbReference>
<evidence type="ECO:0000256" key="6">
    <source>
        <dbReference type="ARBA" id="ARBA00023136"/>
    </source>
</evidence>
<gene>
    <name evidence="14" type="ORF">CKO28_15100</name>
</gene>
<evidence type="ECO:0000256" key="3">
    <source>
        <dbReference type="ARBA" id="ARBA00022692"/>
    </source>
</evidence>
<feature type="region of interest" description="Disordered" evidence="11">
    <location>
        <begin position="502"/>
        <end position="558"/>
    </location>
</feature>
<keyword evidence="5" id="KW-0406">Ion transport</keyword>
<feature type="transmembrane region" description="Helical" evidence="12">
    <location>
        <begin position="410"/>
        <end position="427"/>
    </location>
</feature>
<dbReference type="Gene3D" id="1.10.3080.10">
    <property type="entry name" value="Clc chloride channel"/>
    <property type="match status" value="1"/>
</dbReference>
<feature type="transmembrane region" description="Helical" evidence="12">
    <location>
        <begin position="379"/>
        <end position="404"/>
    </location>
</feature>
<evidence type="ECO:0000259" key="13">
    <source>
        <dbReference type="PROSITE" id="PS51371"/>
    </source>
</evidence>
<feature type="transmembrane region" description="Helical" evidence="12">
    <location>
        <begin position="121"/>
        <end position="141"/>
    </location>
</feature>
<dbReference type="Pfam" id="PF00571">
    <property type="entry name" value="CBS"/>
    <property type="match status" value="1"/>
</dbReference>
<dbReference type="PANTHER" id="PTHR43427:SF6">
    <property type="entry name" value="CHLORIDE CHANNEL PROTEIN CLC-E"/>
    <property type="match status" value="1"/>
</dbReference>
<accession>A0ABS1DHN6</accession>
<dbReference type="InterPro" id="IPR046342">
    <property type="entry name" value="CBS_dom_sf"/>
</dbReference>
<evidence type="ECO:0000256" key="12">
    <source>
        <dbReference type="SAM" id="Phobius"/>
    </source>
</evidence>
<evidence type="ECO:0000256" key="7">
    <source>
        <dbReference type="ARBA" id="ARBA00023173"/>
    </source>
</evidence>
<dbReference type="InterPro" id="IPR050368">
    <property type="entry name" value="ClC-type_chloride_channel"/>
</dbReference>
<evidence type="ECO:0000256" key="8">
    <source>
        <dbReference type="ARBA" id="ARBA00023214"/>
    </source>
</evidence>
<evidence type="ECO:0000313" key="14">
    <source>
        <dbReference type="EMBL" id="MBK1669364.1"/>
    </source>
</evidence>
<feature type="compositionally biased region" description="Low complexity" evidence="11">
    <location>
        <begin position="502"/>
        <end position="513"/>
    </location>
</feature>
<feature type="transmembrane region" description="Helical" evidence="12">
    <location>
        <begin position="348"/>
        <end position="367"/>
    </location>
</feature>
<dbReference type="PRINTS" id="PR00762">
    <property type="entry name" value="CLCHANNEL"/>
</dbReference>
<feature type="transmembrane region" description="Helical" evidence="12">
    <location>
        <begin position="202"/>
        <end position="226"/>
    </location>
</feature>
<dbReference type="CDD" id="cd02205">
    <property type="entry name" value="CBS_pair_SF"/>
    <property type="match status" value="1"/>
</dbReference>
<keyword evidence="10" id="KW-0129">CBS domain</keyword>
<feature type="transmembrane region" description="Helical" evidence="12">
    <location>
        <begin position="287"/>
        <end position="306"/>
    </location>
</feature>
<dbReference type="SUPFAM" id="SSF81340">
    <property type="entry name" value="Clc chloride channel"/>
    <property type="match status" value="1"/>
</dbReference>
<keyword evidence="2" id="KW-0813">Transport</keyword>
<evidence type="ECO:0000256" key="10">
    <source>
        <dbReference type="PROSITE-ProRule" id="PRU00703"/>
    </source>
</evidence>
<keyword evidence="6 12" id="KW-0472">Membrane</keyword>
<comment type="subcellular location">
    <subcellularLocation>
        <location evidence="1">Membrane</location>
        <topology evidence="1">Multi-pass membrane protein</topology>
    </subcellularLocation>
</comment>
<evidence type="ECO:0000256" key="4">
    <source>
        <dbReference type="ARBA" id="ARBA00022989"/>
    </source>
</evidence>
<protein>
    <recommendedName>
        <fullName evidence="13">CBS domain-containing protein</fullName>
    </recommendedName>
</protein>
<feature type="compositionally biased region" description="Basic and acidic residues" evidence="11">
    <location>
        <begin position="530"/>
        <end position="543"/>
    </location>
</feature>
<evidence type="ECO:0000313" key="15">
    <source>
        <dbReference type="Proteomes" id="UP001296873"/>
    </source>
</evidence>
<feature type="transmembrane region" description="Helical" evidence="12">
    <location>
        <begin position="75"/>
        <end position="97"/>
    </location>
</feature>
<dbReference type="Gene3D" id="3.10.580.10">
    <property type="entry name" value="CBS-domain"/>
    <property type="match status" value="1"/>
</dbReference>
<feature type="domain" description="CBS" evidence="13">
    <location>
        <begin position="586"/>
        <end position="644"/>
    </location>
</feature>
<evidence type="ECO:0000256" key="1">
    <source>
        <dbReference type="ARBA" id="ARBA00004141"/>
    </source>
</evidence>
<sequence>MRRTWTTLSSRRRLLVTLKRFGKNDQVILSVMALLLGMGAGGLAILFRLAIDGVQILALGFPGEELITLLREEPWWRMLLAPAVGGLMIGLFVHAFMPGRRPQGVAQVIQASALRGGRMDLVIGIKAACVSATSIGVGASVGREGPVVHLGATVASYLATVLHLGRSLTRTMLGCGVAAAVAASFNAPIAGVFFALEVVVGHYALSAFAPVVIASVTGTIVSRMYYGDYPAFVLPQTYTIESFWEFPAFALLGVVCAAAAILFIFFVGAAEGAFDRARVPRWARPGVAGLLVGALAALGFPHLLGVGYEATDLALSEVYALDMLVALGALKIAATAVCLAAGFGGGVFSPALFIGAMAGGAFGLIATEAFPHLSSGHGAYTLVGMGAVAGSVLGAPISTILMIFELTSDYALTIAVMVSTVIASVITQQLHGRSFFIWQLERQGISLSGGQEARLLRAIRVRQLVDRTYATVRPDTPIAEVRALLVKAPWGELFVTEPSAEPASAGAAASNPPVRAAGDGQYDSPDPGADTDHGPDGGPDHGPDGASGSDAPEPGEHLLGTITFHDLSEAAFDTSRDNRLTAARMMRPAPTVLELDDDLERAVKVFGASGEVHLPVVDDRQHFRLQGVAHEHELMATYHRALTQARREERGES</sequence>
<dbReference type="PANTHER" id="PTHR43427">
    <property type="entry name" value="CHLORIDE CHANNEL PROTEIN CLC-E"/>
    <property type="match status" value="1"/>
</dbReference>
<keyword evidence="7" id="KW-0869">Chloride channel</keyword>
<feature type="transmembrane region" description="Helical" evidence="12">
    <location>
        <begin position="27"/>
        <end position="51"/>
    </location>
</feature>
<keyword evidence="15" id="KW-1185">Reference proteome</keyword>
<organism evidence="14 15">
    <name type="scientific">Rhodovibrio sodomensis</name>
    <dbReference type="NCBI Taxonomy" id="1088"/>
    <lineage>
        <taxon>Bacteria</taxon>
        <taxon>Pseudomonadati</taxon>
        <taxon>Pseudomonadota</taxon>
        <taxon>Alphaproteobacteria</taxon>
        <taxon>Rhodospirillales</taxon>
        <taxon>Rhodovibrionaceae</taxon>
        <taxon>Rhodovibrio</taxon>
    </lineage>
</organism>
<evidence type="ECO:0000256" key="9">
    <source>
        <dbReference type="ARBA" id="ARBA00023303"/>
    </source>
</evidence>
<keyword evidence="9" id="KW-0407">Ion channel</keyword>
<evidence type="ECO:0000256" key="2">
    <source>
        <dbReference type="ARBA" id="ARBA00022448"/>
    </source>
</evidence>
<keyword evidence="8" id="KW-0868">Chloride</keyword>
<dbReference type="Proteomes" id="UP001296873">
    <property type="component" value="Unassembled WGS sequence"/>
</dbReference>
<keyword evidence="3 12" id="KW-0812">Transmembrane</keyword>
<dbReference type="CDD" id="cd00400">
    <property type="entry name" value="Voltage_gated_ClC"/>
    <property type="match status" value="1"/>
</dbReference>
<feature type="transmembrane region" description="Helical" evidence="12">
    <location>
        <begin position="318"/>
        <end position="342"/>
    </location>
</feature>